<evidence type="ECO:0000313" key="3">
    <source>
        <dbReference type="Proteomes" id="UP000076848"/>
    </source>
</evidence>
<accession>A0A157S5V2</accession>
<dbReference type="OrthoDB" id="9794443at2"/>
<keyword evidence="3" id="KW-1185">Reference proteome</keyword>
<dbReference type="InterPro" id="IPR011051">
    <property type="entry name" value="RmlC_Cupin_sf"/>
</dbReference>
<dbReference type="SUPFAM" id="SSF51182">
    <property type="entry name" value="RmlC-like cupins"/>
    <property type="match status" value="1"/>
</dbReference>
<dbReference type="InterPro" id="IPR047713">
    <property type="entry name" value="DHCW_cupin"/>
</dbReference>
<feature type="region of interest" description="Disordered" evidence="1">
    <location>
        <begin position="1"/>
        <end position="25"/>
    </location>
</feature>
<dbReference type="RefSeq" id="WP_066122949.1">
    <property type="nucleotide sequence ID" value="NZ_FKIF01000001.1"/>
</dbReference>
<protein>
    <recommendedName>
        <fullName evidence="4">DHCW motif cupin fold protein</fullName>
    </recommendedName>
</protein>
<evidence type="ECO:0000313" key="2">
    <source>
        <dbReference type="EMBL" id="SAI65671.1"/>
    </source>
</evidence>
<dbReference type="InterPro" id="IPR014710">
    <property type="entry name" value="RmlC-like_jellyroll"/>
</dbReference>
<dbReference type="NCBIfam" id="NF038084">
    <property type="entry name" value="DHCW_cupin"/>
    <property type="match status" value="1"/>
</dbReference>
<evidence type="ECO:0008006" key="4">
    <source>
        <dbReference type="Google" id="ProtNLM"/>
    </source>
</evidence>
<organism evidence="2 3">
    <name type="scientific">Bordetella ansorpii</name>
    <dbReference type="NCBI Taxonomy" id="288768"/>
    <lineage>
        <taxon>Bacteria</taxon>
        <taxon>Pseudomonadati</taxon>
        <taxon>Pseudomonadota</taxon>
        <taxon>Betaproteobacteria</taxon>
        <taxon>Burkholderiales</taxon>
        <taxon>Alcaligenaceae</taxon>
        <taxon>Bordetella</taxon>
    </lineage>
</organism>
<dbReference type="EMBL" id="FKIF01000001">
    <property type="protein sequence ID" value="SAI65671.1"/>
    <property type="molecule type" value="Genomic_DNA"/>
</dbReference>
<evidence type="ECO:0000256" key="1">
    <source>
        <dbReference type="SAM" id="MobiDB-lite"/>
    </source>
</evidence>
<gene>
    <name evidence="2" type="ORF">SAMEA3906486_00417</name>
</gene>
<proteinExistence type="predicted"/>
<dbReference type="Proteomes" id="UP000076848">
    <property type="component" value="Unassembled WGS sequence"/>
</dbReference>
<dbReference type="AlphaFoldDB" id="A0A157S5V2"/>
<dbReference type="Gene3D" id="2.60.120.10">
    <property type="entry name" value="Jelly Rolls"/>
    <property type="match status" value="1"/>
</dbReference>
<dbReference type="STRING" id="288768.SAMEA3906486_00417"/>
<name>A0A157S5V2_9BORD</name>
<sequence length="109" mass="12371">MQMQDIPFGTTDWSEIPATEHPGDTGRAYWRTRQFGSIRARMVEYTPGYLADHWCTKGHILLCLEGELHTELEDGRTFVLRPGMSYQVADGAEPHRSSTRTGAKLFIVD</sequence>
<reference evidence="2 3" key="1">
    <citation type="submission" date="2016-04" db="EMBL/GenBank/DDBJ databases">
        <authorList>
            <consortium name="Pathogen Informatics"/>
        </authorList>
    </citation>
    <scope>NUCLEOTIDE SEQUENCE [LARGE SCALE GENOMIC DNA]</scope>
    <source>
        <strain evidence="2 3">H050680373</strain>
    </source>
</reference>